<name>A0ABR1J4N4_9AGAR</name>
<protein>
    <recommendedName>
        <fullName evidence="3">F-box domain-containing protein</fullName>
    </recommendedName>
</protein>
<reference evidence="1 2" key="1">
    <citation type="submission" date="2024-01" db="EMBL/GenBank/DDBJ databases">
        <title>A draft genome for the cacao thread blight pathogen Marasmiellus scandens.</title>
        <authorList>
            <person name="Baruah I.K."/>
            <person name="Leung J."/>
            <person name="Bukari Y."/>
            <person name="Amoako-Attah I."/>
            <person name="Meinhardt L.W."/>
            <person name="Bailey B.A."/>
            <person name="Cohen S.P."/>
        </authorList>
    </citation>
    <scope>NUCLEOTIDE SEQUENCE [LARGE SCALE GENOMIC DNA]</scope>
    <source>
        <strain evidence="1 2">GH-19</strain>
    </source>
</reference>
<accession>A0ABR1J4N4</accession>
<keyword evidence="2" id="KW-1185">Reference proteome</keyword>
<proteinExistence type="predicted"/>
<sequence length="454" mass="52240">MNSQVSNLYPQLPRELILLIVQELQSDTESLKSSSLVCRAWCHPSQRILHSRISLLHGLRTEDFYTRCLVWLYRLEESPHIAPFITELELNLGLIPLGTGGHVDQPVRRFVGKLVNLHTLHLMYYKSMYEEFLLLFKNTVRTVHLMDPRNGWQNLILSMPDITSLCIRSPHGSVTVVQGEGPEEHNTHNIAKDLKRLELACSKDAHNQSRELFSFLLSPSLDFSNLCFLKLEWISIVGPIVAPAQGTQPDVLLLESFFEKVGTVLEVLVLVFPSNPSQYHPAWNSTSPYLSAVISQRVLAHLKRLKRFSIELPHFFPVDLVRTWKMLRTIPTFHLEEFTLLISFHPQYVDMQSLSRLPEWKKLDKWLSNQKILPRLRRFKIARRVDPSLSFLSRNVGRELPALIGSQMTILNQRRVLVFETVQTLGSSKPMVAFVPPVVEKFPDISDINQIFDS</sequence>
<evidence type="ECO:0008006" key="3">
    <source>
        <dbReference type="Google" id="ProtNLM"/>
    </source>
</evidence>
<evidence type="ECO:0000313" key="2">
    <source>
        <dbReference type="Proteomes" id="UP001498398"/>
    </source>
</evidence>
<dbReference type="Proteomes" id="UP001498398">
    <property type="component" value="Unassembled WGS sequence"/>
</dbReference>
<evidence type="ECO:0000313" key="1">
    <source>
        <dbReference type="EMBL" id="KAK7449793.1"/>
    </source>
</evidence>
<dbReference type="EMBL" id="JBANRG010000035">
    <property type="protein sequence ID" value="KAK7449793.1"/>
    <property type="molecule type" value="Genomic_DNA"/>
</dbReference>
<gene>
    <name evidence="1" type="ORF">VKT23_013269</name>
</gene>
<comment type="caution">
    <text evidence="1">The sequence shown here is derived from an EMBL/GenBank/DDBJ whole genome shotgun (WGS) entry which is preliminary data.</text>
</comment>
<organism evidence="1 2">
    <name type="scientific">Marasmiellus scandens</name>
    <dbReference type="NCBI Taxonomy" id="2682957"/>
    <lineage>
        <taxon>Eukaryota</taxon>
        <taxon>Fungi</taxon>
        <taxon>Dikarya</taxon>
        <taxon>Basidiomycota</taxon>
        <taxon>Agaricomycotina</taxon>
        <taxon>Agaricomycetes</taxon>
        <taxon>Agaricomycetidae</taxon>
        <taxon>Agaricales</taxon>
        <taxon>Marasmiineae</taxon>
        <taxon>Omphalotaceae</taxon>
        <taxon>Marasmiellus</taxon>
    </lineage>
</organism>